<dbReference type="CDD" id="cd24012">
    <property type="entry name" value="ASKHA_NBD_KDGal-kinase"/>
    <property type="match status" value="1"/>
</dbReference>
<dbReference type="InterPro" id="IPR042258">
    <property type="entry name" value="DGOK_N"/>
</dbReference>
<dbReference type="Gene3D" id="3.30.420.300">
    <property type="entry name" value="2-keto-3-deoxy-galactonokinase, substrate binding domain"/>
    <property type="match status" value="1"/>
</dbReference>
<sequence>MSAVNTDITAGVRQGFIAIDWGTSSFRLRALDERGTLVAQSDSANGVSRLGRDGLLPFLQAEIARLPDAARAYPVILCGMIGSNIGLRAVPYAQCPLDPATLADQMASISATQDESPRMHIVPGVCARGATGELEVMRGEETQIIGWLQQADAAQKQRSLLCLPGTHAKWVQIRDGQIHAFTTAMTGELYALLSEHSVLVQGEQQFDDTAFLAGVEASRSDSTSSGALLQQLFSARTRVLDNKLHPQHSAAYLSGLLIGSEIRHAVAGENHPPAVQLIGSERITRLYRQALQSMEIECHCHDGESLALAGLAFFARQLAPRQTAPA</sequence>
<comment type="caution">
    <text evidence="1">The sequence shown here is derived from an EMBL/GenBank/DDBJ whole genome shotgun (WGS) entry which is preliminary data.</text>
</comment>
<dbReference type="InterPro" id="IPR007729">
    <property type="entry name" value="DGOK"/>
</dbReference>
<dbReference type="Proteomes" id="UP000306791">
    <property type="component" value="Unassembled WGS sequence"/>
</dbReference>
<keyword evidence="2" id="KW-1185">Reference proteome</keyword>
<dbReference type="InterPro" id="IPR042257">
    <property type="entry name" value="DGOK_C"/>
</dbReference>
<evidence type="ECO:0000313" key="2">
    <source>
        <dbReference type="Proteomes" id="UP000306791"/>
    </source>
</evidence>
<dbReference type="Pfam" id="PF05035">
    <property type="entry name" value="DGOK"/>
    <property type="match status" value="1"/>
</dbReference>
<protein>
    <submittedName>
        <fullName evidence="1">2-dehydro-3-deoxygalactonokinase</fullName>
    </submittedName>
</protein>
<accession>A0ABY2UP45</accession>
<evidence type="ECO:0000313" key="1">
    <source>
        <dbReference type="EMBL" id="TLM79655.1"/>
    </source>
</evidence>
<organism evidence="1 2">
    <name type="scientific">Microbulbifer harenosus</name>
    <dbReference type="NCBI Taxonomy" id="2576840"/>
    <lineage>
        <taxon>Bacteria</taxon>
        <taxon>Pseudomonadati</taxon>
        <taxon>Pseudomonadota</taxon>
        <taxon>Gammaproteobacteria</taxon>
        <taxon>Cellvibrionales</taxon>
        <taxon>Microbulbiferaceae</taxon>
        <taxon>Microbulbifer</taxon>
    </lineage>
</organism>
<dbReference type="Gene3D" id="3.30.420.310">
    <property type="entry name" value="2-keto-3-deoxy-galactonokinase, C-terminal domain"/>
    <property type="match status" value="1"/>
</dbReference>
<name>A0ABY2UP45_9GAMM</name>
<dbReference type="RefSeq" id="WP_138234062.1">
    <property type="nucleotide sequence ID" value="NZ_CP185860.1"/>
</dbReference>
<proteinExistence type="predicted"/>
<reference evidence="1 2" key="1">
    <citation type="submission" date="2019-05" db="EMBL/GenBank/DDBJ databases">
        <title>Microbulbifer harenosus sp. nov., an alginate-degrading bacterium isolated from coastal sand.</title>
        <authorList>
            <person name="Huang H."/>
            <person name="Mo K."/>
            <person name="Bao S."/>
        </authorList>
    </citation>
    <scope>NUCLEOTIDE SEQUENCE [LARGE SCALE GENOMIC DNA]</scope>
    <source>
        <strain evidence="1 2">HB161719</strain>
    </source>
</reference>
<gene>
    <name evidence="1" type="ORF">FDY93_01965</name>
</gene>
<dbReference type="EMBL" id="VANI01000002">
    <property type="protein sequence ID" value="TLM79655.1"/>
    <property type="molecule type" value="Genomic_DNA"/>
</dbReference>